<dbReference type="EMBL" id="JACEGQ020000001">
    <property type="protein sequence ID" value="KAH8519242.1"/>
    <property type="molecule type" value="Genomic_DNA"/>
</dbReference>
<dbReference type="AlphaFoldDB" id="A0A8T2ZR43"/>
<keyword evidence="2" id="KW-1185">Reference proteome</keyword>
<protein>
    <submittedName>
        <fullName evidence="1">Uncharacterized protein</fullName>
    </submittedName>
</protein>
<proteinExistence type="predicted"/>
<comment type="caution">
    <text evidence="1">The sequence shown here is derived from an EMBL/GenBank/DDBJ whole genome shotgun (WGS) entry which is preliminary data.</text>
</comment>
<evidence type="ECO:0000313" key="2">
    <source>
        <dbReference type="Proteomes" id="UP000807159"/>
    </source>
</evidence>
<gene>
    <name evidence="1" type="ORF">H0E87_000870</name>
</gene>
<evidence type="ECO:0000313" key="1">
    <source>
        <dbReference type="EMBL" id="KAH8519242.1"/>
    </source>
</evidence>
<dbReference type="Proteomes" id="UP000807159">
    <property type="component" value="Chromosome 1"/>
</dbReference>
<accession>A0A8T2ZR43</accession>
<reference evidence="1" key="1">
    <citation type="journal article" date="2021" name="J. Hered.">
        <title>Genome Assembly of Salicaceae Populus deltoides (Eastern Cottonwood) I-69 Based on Nanopore Sequencing and Hi-C Technologies.</title>
        <authorList>
            <person name="Bai S."/>
            <person name="Wu H."/>
            <person name="Zhang J."/>
            <person name="Pan Z."/>
            <person name="Zhao W."/>
            <person name="Li Z."/>
            <person name="Tong C."/>
        </authorList>
    </citation>
    <scope>NUCLEOTIDE SEQUENCE</scope>
    <source>
        <tissue evidence="1">Leaf</tissue>
    </source>
</reference>
<name>A0A8T2ZR43_POPDE</name>
<sequence>MLARAAWFGSDVGLLSWWNNLSRLDEVLLGCRMPRQSLSRAPELHVASSHETWNSLTCGFSNLTKGWKGVEMEELLPTGSRSFGVKRRSIGVKRERLWLVYRKRFPGGV</sequence>
<organism evidence="1 2">
    <name type="scientific">Populus deltoides</name>
    <name type="common">Eastern poplar</name>
    <name type="synonym">Eastern cottonwood</name>
    <dbReference type="NCBI Taxonomy" id="3696"/>
    <lineage>
        <taxon>Eukaryota</taxon>
        <taxon>Viridiplantae</taxon>
        <taxon>Streptophyta</taxon>
        <taxon>Embryophyta</taxon>
        <taxon>Tracheophyta</taxon>
        <taxon>Spermatophyta</taxon>
        <taxon>Magnoliopsida</taxon>
        <taxon>eudicotyledons</taxon>
        <taxon>Gunneridae</taxon>
        <taxon>Pentapetalae</taxon>
        <taxon>rosids</taxon>
        <taxon>fabids</taxon>
        <taxon>Malpighiales</taxon>
        <taxon>Salicaceae</taxon>
        <taxon>Saliceae</taxon>
        <taxon>Populus</taxon>
    </lineage>
</organism>